<organism evidence="1 2">
    <name type="scientific">Nitrosospira multiformis (strain ATCC 25196 / NCIMB 11849 / C 71)</name>
    <dbReference type="NCBI Taxonomy" id="323848"/>
    <lineage>
        <taxon>Bacteria</taxon>
        <taxon>Pseudomonadati</taxon>
        <taxon>Pseudomonadota</taxon>
        <taxon>Betaproteobacteria</taxon>
        <taxon>Nitrosomonadales</taxon>
        <taxon>Nitrosomonadaceae</taxon>
        <taxon>Nitrosospira</taxon>
    </lineage>
</organism>
<reference evidence="1 2" key="1">
    <citation type="submission" date="2016-10" db="EMBL/GenBank/DDBJ databases">
        <authorList>
            <person name="de Groot N.N."/>
        </authorList>
    </citation>
    <scope>NUCLEOTIDE SEQUENCE [LARGE SCALE GENOMIC DNA]</scope>
    <source>
        <strain evidence="1 2">Nl13</strain>
    </source>
</reference>
<evidence type="ECO:0000313" key="1">
    <source>
        <dbReference type="EMBL" id="SEF89130.1"/>
    </source>
</evidence>
<evidence type="ECO:0000313" key="2">
    <source>
        <dbReference type="Proteomes" id="UP000236751"/>
    </source>
</evidence>
<accession>A0A1H5VPJ1</accession>
<proteinExistence type="predicted"/>
<dbReference type="Proteomes" id="UP000236751">
    <property type="component" value="Unassembled WGS sequence"/>
</dbReference>
<protein>
    <submittedName>
        <fullName evidence="1">Uncharacterized protein</fullName>
    </submittedName>
</protein>
<dbReference type="EMBL" id="FNVK01000013">
    <property type="protein sequence ID" value="SEF89130.1"/>
    <property type="molecule type" value="Genomic_DNA"/>
</dbReference>
<name>A0A1H5VPJ1_NITMU</name>
<dbReference type="AlphaFoldDB" id="A0A1H5VPJ1"/>
<sequence>MQIDPTSCSGRMRFPESLRPVLVYYPQQLGSSGKRTAMNMRLGFMKIMLLHDFYW</sequence>
<gene>
    <name evidence="1" type="ORF">SAMN05216403_11356</name>
</gene>